<organism evidence="2 3">
    <name type="scientific">Aspergillus lucknowensis</name>
    <dbReference type="NCBI Taxonomy" id="176173"/>
    <lineage>
        <taxon>Eukaryota</taxon>
        <taxon>Fungi</taxon>
        <taxon>Dikarya</taxon>
        <taxon>Ascomycota</taxon>
        <taxon>Pezizomycotina</taxon>
        <taxon>Eurotiomycetes</taxon>
        <taxon>Eurotiomycetidae</taxon>
        <taxon>Eurotiales</taxon>
        <taxon>Aspergillaceae</taxon>
        <taxon>Aspergillus</taxon>
        <taxon>Aspergillus subgen. Nidulantes</taxon>
    </lineage>
</organism>
<dbReference type="Pfam" id="PF13489">
    <property type="entry name" value="Methyltransf_23"/>
    <property type="match status" value="1"/>
</dbReference>
<proteinExistence type="predicted"/>
<reference evidence="2 3" key="1">
    <citation type="submission" date="2024-07" db="EMBL/GenBank/DDBJ databases">
        <title>Section-level genome sequencing and comparative genomics of Aspergillus sections Usti and Cavernicolus.</title>
        <authorList>
            <consortium name="Lawrence Berkeley National Laboratory"/>
            <person name="Nybo J.L."/>
            <person name="Vesth T.C."/>
            <person name="Theobald S."/>
            <person name="Frisvad J.C."/>
            <person name="Larsen T.O."/>
            <person name="Kjaerboelling I."/>
            <person name="Rothschild-Mancinelli K."/>
            <person name="Lyhne E.K."/>
            <person name="Kogle M.E."/>
            <person name="Barry K."/>
            <person name="Clum A."/>
            <person name="Na H."/>
            <person name="Ledsgaard L."/>
            <person name="Lin J."/>
            <person name="Lipzen A."/>
            <person name="Kuo A."/>
            <person name="Riley R."/>
            <person name="Mondo S."/>
            <person name="Labutti K."/>
            <person name="Haridas S."/>
            <person name="Pangalinan J."/>
            <person name="Salamov A.A."/>
            <person name="Simmons B.A."/>
            <person name="Magnuson J.K."/>
            <person name="Chen J."/>
            <person name="Drula E."/>
            <person name="Henrissat B."/>
            <person name="Wiebenga A."/>
            <person name="Lubbers R.J."/>
            <person name="Gomes A.C."/>
            <person name="Macurrencykelacurrency M.R."/>
            <person name="Stajich J."/>
            <person name="Grigoriev I.V."/>
            <person name="Mortensen U.H."/>
            <person name="De Vries R.P."/>
            <person name="Baker S.E."/>
            <person name="Andersen M.R."/>
        </authorList>
    </citation>
    <scope>NUCLEOTIDE SEQUENCE [LARGE SCALE GENOMIC DNA]</scope>
    <source>
        <strain evidence="2 3">CBS 449.75</strain>
    </source>
</reference>
<dbReference type="EMBL" id="JBFXLQ010000005">
    <property type="protein sequence ID" value="KAL2870781.1"/>
    <property type="molecule type" value="Genomic_DNA"/>
</dbReference>
<keyword evidence="3" id="KW-1185">Reference proteome</keyword>
<name>A0ABR4M1U1_9EURO</name>
<dbReference type="RefSeq" id="XP_070889760.1">
    <property type="nucleotide sequence ID" value="XM_071030883.1"/>
</dbReference>
<evidence type="ECO:0000256" key="1">
    <source>
        <dbReference type="SAM" id="MobiDB-lite"/>
    </source>
</evidence>
<dbReference type="GeneID" id="98145955"/>
<accession>A0ABR4M1U1</accession>
<dbReference type="Proteomes" id="UP001610432">
    <property type="component" value="Unassembled WGS sequence"/>
</dbReference>
<dbReference type="CDD" id="cd02440">
    <property type="entry name" value="AdoMet_MTases"/>
    <property type="match status" value="1"/>
</dbReference>
<dbReference type="PANTHER" id="PTHR43591">
    <property type="entry name" value="METHYLTRANSFERASE"/>
    <property type="match status" value="1"/>
</dbReference>
<evidence type="ECO:0000313" key="2">
    <source>
        <dbReference type="EMBL" id="KAL2870781.1"/>
    </source>
</evidence>
<gene>
    <name evidence="2" type="ORF">BJX67DRAFT_370172</name>
</gene>
<feature type="region of interest" description="Disordered" evidence="1">
    <location>
        <begin position="905"/>
        <end position="927"/>
    </location>
</feature>
<dbReference type="SUPFAM" id="SSF53335">
    <property type="entry name" value="S-adenosyl-L-methionine-dependent methyltransferases"/>
    <property type="match status" value="1"/>
</dbReference>
<evidence type="ECO:0000313" key="3">
    <source>
        <dbReference type="Proteomes" id="UP001610432"/>
    </source>
</evidence>
<sequence>MPRSTRTTGGRHLSLTESVTQYPVENGRTYHRYHEGSYVYPNDEREMDRLDMQHHMCKMLTGGRLFFAPLRDPRHIVDIGTGSGIWPIELASVFPHAQITGTDLSPCQPDEVPENVHFIVDDCTEDEWLWNHNSLDYIHSGHLSGALSSYKDLLRKMFSHLKPGGWTECHEFDTMVRCDDGTMPPLTDEIGSYPFQDWCDLQISSGHATDPPRQFRVAHRIARGMRDVGFVDVQEHIFKAPVNPWSSDPHLREIGRWNESNILDALSGWSYKPLTTLSWSKPEIEVFLVQVRQSVQDRRVHAYLNFHVKCAYRNTSFSFSNPITEHVWISDELLASTFRRFTNGQRRYESRVPGPLEARRRLAKRKNTALASVAGTGPFDDIACLFGRDGREHLKWTNGQERTPDDRLPLNYATQPQSTYNENLSSTDWANPLFSSPIVRNQDEGVALGRPIGQQLKKYRTVRDLKDAVRSLNIDLRREPKYSRLMLDNLMSRYVKRRAYGTEVALFLNDPHLNVPAAQNFLGCVEHHISAGLPLTYMNPTVYALRRGLELGLVPPEDIRAILEKIFIPVNRNRKDKNKLWAALKTYQAMWVAITKCEVYGPKDLDEAIVETWLGILLETGESTYHNLARAIMLGTNRTMSNLWMPKFVTRALEKCMELKGERHGEHIVRFLQPFDADLVSHSIISVTEDLVSSQRKDLVERWTSWVAKLRDAATLSTSPAWTHIRVLHNSTSHLAPMSPRHRILQRLWAVHVMNSWAATGAALTTITQLYRLYDSARRDNEEEDLWTTLTEDINDLGLPFNLQKLANDLKRSNKSANVAQRALRLYESSLRSFADMFANLHAYNVGRHTYFRHMELVIRQMDVTSAAFFKHALNVARTGDTYSVWTLIRILRAHTHLKIAISHSWNRPGGEDPDAPPRPADQPDPHDSLEIVHALATAFACSEQLSPRRAFKLVRWLYLFLNKHGAPIRPPLVRALYHAGVVRFRREGRHLSSEQYNYIWSVVRKVEQPELVASMMEADKDPQY</sequence>
<evidence type="ECO:0008006" key="4">
    <source>
        <dbReference type="Google" id="ProtNLM"/>
    </source>
</evidence>
<dbReference type="Gene3D" id="3.40.50.150">
    <property type="entry name" value="Vaccinia Virus protein VP39"/>
    <property type="match status" value="1"/>
</dbReference>
<protein>
    <recommendedName>
        <fullName evidence="4">Methyltransferase domain-containing protein</fullName>
    </recommendedName>
</protein>
<dbReference type="PANTHER" id="PTHR43591:SF10">
    <property type="entry name" value="ABC TRANSMEMBRANE TYPE-1 DOMAIN-CONTAINING PROTEIN-RELATED"/>
    <property type="match status" value="1"/>
</dbReference>
<dbReference type="InterPro" id="IPR029063">
    <property type="entry name" value="SAM-dependent_MTases_sf"/>
</dbReference>
<comment type="caution">
    <text evidence="2">The sequence shown here is derived from an EMBL/GenBank/DDBJ whole genome shotgun (WGS) entry which is preliminary data.</text>
</comment>